<comment type="caution">
    <text evidence="8">Lacks conserved residue(s) required for the propagation of feature annotation.</text>
</comment>
<keyword evidence="7 8" id="KW-0807">Transducer</keyword>
<evidence type="ECO:0000313" key="10">
    <source>
        <dbReference type="Proteomes" id="UP000007266"/>
    </source>
</evidence>
<organism evidence="9 10">
    <name type="scientific">Tribolium castaneum</name>
    <name type="common">Red flour beetle</name>
    <dbReference type="NCBI Taxonomy" id="7070"/>
    <lineage>
        <taxon>Eukaryota</taxon>
        <taxon>Metazoa</taxon>
        <taxon>Ecdysozoa</taxon>
        <taxon>Arthropoda</taxon>
        <taxon>Hexapoda</taxon>
        <taxon>Insecta</taxon>
        <taxon>Pterygota</taxon>
        <taxon>Neoptera</taxon>
        <taxon>Endopterygota</taxon>
        <taxon>Coleoptera</taxon>
        <taxon>Polyphaga</taxon>
        <taxon>Cucujiformia</taxon>
        <taxon>Tenebrionidae</taxon>
        <taxon>Tenebrionidae incertae sedis</taxon>
        <taxon>Tribolium</taxon>
    </lineage>
</organism>
<keyword evidence="3 8" id="KW-0812">Transmembrane</keyword>
<evidence type="ECO:0000256" key="4">
    <source>
        <dbReference type="ARBA" id="ARBA00022989"/>
    </source>
</evidence>
<feature type="transmembrane region" description="Helical" evidence="8">
    <location>
        <begin position="134"/>
        <end position="155"/>
    </location>
</feature>
<dbReference type="GO" id="GO:0030425">
    <property type="term" value="C:dendrite"/>
    <property type="evidence" value="ECO:0000318"/>
    <property type="project" value="GO_Central"/>
</dbReference>
<protein>
    <recommendedName>
        <fullName evidence="8">Gustatory receptor</fullName>
    </recommendedName>
</protein>
<comment type="function">
    <text evidence="8">Gustatory receptor which mediates acceptance or avoidance behavior, depending on its substrates.</text>
</comment>
<feature type="transmembrane region" description="Helical" evidence="8">
    <location>
        <begin position="41"/>
        <end position="64"/>
    </location>
</feature>
<dbReference type="InterPro" id="IPR013604">
    <property type="entry name" value="7TM_chemorcpt"/>
</dbReference>
<dbReference type="GO" id="GO:0005886">
    <property type="term" value="C:plasma membrane"/>
    <property type="evidence" value="ECO:0007669"/>
    <property type="project" value="UniProtKB-SubCell"/>
</dbReference>
<name>D6WPQ7_TRICA</name>
<dbReference type="AlphaFoldDB" id="D6WPQ7"/>
<evidence type="ECO:0000256" key="5">
    <source>
        <dbReference type="ARBA" id="ARBA00023136"/>
    </source>
</evidence>
<keyword evidence="2 8" id="KW-1003">Cell membrane</keyword>
<keyword evidence="6 8" id="KW-0675">Receptor</keyword>
<accession>D6WPQ7</accession>
<evidence type="ECO:0000313" key="9">
    <source>
        <dbReference type="EMBL" id="EFA07637.1"/>
    </source>
</evidence>
<dbReference type="HOGENOM" id="CLU_734325_0_0_1"/>
<dbReference type="GO" id="GO:0050909">
    <property type="term" value="P:sensory perception of taste"/>
    <property type="evidence" value="ECO:0007669"/>
    <property type="project" value="InterPro"/>
</dbReference>
<evidence type="ECO:0000256" key="8">
    <source>
        <dbReference type="RuleBase" id="RU363108"/>
    </source>
</evidence>
<dbReference type="EMBL" id="KQ971354">
    <property type="protein sequence ID" value="EFA07637.1"/>
    <property type="molecule type" value="Genomic_DNA"/>
</dbReference>
<evidence type="ECO:0000256" key="3">
    <source>
        <dbReference type="ARBA" id="ARBA00022692"/>
    </source>
</evidence>
<keyword evidence="5 8" id="KW-0472">Membrane</keyword>
<dbReference type="GO" id="GO:0007635">
    <property type="term" value="P:chemosensory behavior"/>
    <property type="evidence" value="ECO:0000318"/>
    <property type="project" value="GO_Central"/>
</dbReference>
<dbReference type="PANTHER" id="PTHR21143">
    <property type="entry name" value="INVERTEBRATE GUSTATORY RECEPTOR"/>
    <property type="match status" value="1"/>
</dbReference>
<keyword evidence="4 8" id="KW-1133">Transmembrane helix</keyword>
<evidence type="ECO:0000256" key="7">
    <source>
        <dbReference type="ARBA" id="ARBA00023224"/>
    </source>
</evidence>
<feature type="transmembrane region" description="Helical" evidence="8">
    <location>
        <begin position="356"/>
        <end position="374"/>
    </location>
</feature>
<keyword evidence="10" id="KW-1185">Reference proteome</keyword>
<dbReference type="GO" id="GO:0008049">
    <property type="term" value="P:male courtship behavior"/>
    <property type="evidence" value="ECO:0000318"/>
    <property type="project" value="GO_Central"/>
</dbReference>
<gene>
    <name evidence="9" type="primary">TcGr204</name>
    <name evidence="9" type="ORF">TcasGA2_TC030281</name>
</gene>
<evidence type="ECO:0000256" key="2">
    <source>
        <dbReference type="ARBA" id="ARBA00022475"/>
    </source>
</evidence>
<reference evidence="9 10" key="1">
    <citation type="journal article" date="2008" name="Nature">
        <title>The genome of the model beetle and pest Tribolium castaneum.</title>
        <authorList>
            <consortium name="Tribolium Genome Sequencing Consortium"/>
            <person name="Richards S."/>
            <person name="Gibbs R.A."/>
            <person name="Weinstock G.M."/>
            <person name="Brown S.J."/>
            <person name="Denell R."/>
            <person name="Beeman R.W."/>
            <person name="Gibbs R."/>
            <person name="Beeman R.W."/>
            <person name="Brown S.J."/>
            <person name="Bucher G."/>
            <person name="Friedrich M."/>
            <person name="Grimmelikhuijzen C.J."/>
            <person name="Klingler M."/>
            <person name="Lorenzen M."/>
            <person name="Richards S."/>
            <person name="Roth S."/>
            <person name="Schroder R."/>
            <person name="Tautz D."/>
            <person name="Zdobnov E.M."/>
            <person name="Muzny D."/>
            <person name="Gibbs R.A."/>
            <person name="Weinstock G.M."/>
            <person name="Attaway T."/>
            <person name="Bell S."/>
            <person name="Buhay C.J."/>
            <person name="Chandrabose M.N."/>
            <person name="Chavez D."/>
            <person name="Clerk-Blankenburg K.P."/>
            <person name="Cree A."/>
            <person name="Dao M."/>
            <person name="Davis C."/>
            <person name="Chacko J."/>
            <person name="Dinh H."/>
            <person name="Dugan-Rocha S."/>
            <person name="Fowler G."/>
            <person name="Garner T.T."/>
            <person name="Garnes J."/>
            <person name="Gnirke A."/>
            <person name="Hawes A."/>
            <person name="Hernandez J."/>
            <person name="Hines S."/>
            <person name="Holder M."/>
            <person name="Hume J."/>
            <person name="Jhangiani S.N."/>
            <person name="Joshi V."/>
            <person name="Khan Z.M."/>
            <person name="Jackson L."/>
            <person name="Kovar C."/>
            <person name="Kowis A."/>
            <person name="Lee S."/>
            <person name="Lewis L.R."/>
            <person name="Margolis J."/>
            <person name="Morgan M."/>
            <person name="Nazareth L.V."/>
            <person name="Nguyen N."/>
            <person name="Okwuonu G."/>
            <person name="Parker D."/>
            <person name="Richards S."/>
            <person name="Ruiz S.J."/>
            <person name="Santibanez J."/>
            <person name="Savard J."/>
            <person name="Scherer S.E."/>
            <person name="Schneider B."/>
            <person name="Sodergren E."/>
            <person name="Tautz D."/>
            <person name="Vattahil S."/>
            <person name="Villasana D."/>
            <person name="White C.S."/>
            <person name="Wright R."/>
            <person name="Park Y."/>
            <person name="Beeman R.W."/>
            <person name="Lord J."/>
            <person name="Oppert B."/>
            <person name="Lorenzen M."/>
            <person name="Brown S."/>
            <person name="Wang L."/>
            <person name="Savard J."/>
            <person name="Tautz D."/>
            <person name="Richards S."/>
            <person name="Weinstock G."/>
            <person name="Gibbs R.A."/>
            <person name="Liu Y."/>
            <person name="Worley K."/>
            <person name="Weinstock G."/>
            <person name="Elsik C.G."/>
            <person name="Reese J.T."/>
            <person name="Elhaik E."/>
            <person name="Landan G."/>
            <person name="Graur D."/>
            <person name="Arensburger P."/>
            <person name="Atkinson P."/>
            <person name="Beeman R.W."/>
            <person name="Beidler J."/>
            <person name="Brown S.J."/>
            <person name="Demuth J.P."/>
            <person name="Drury D.W."/>
            <person name="Du Y.Z."/>
            <person name="Fujiwara H."/>
            <person name="Lorenzen M."/>
            <person name="Maselli V."/>
            <person name="Osanai M."/>
            <person name="Park Y."/>
            <person name="Robertson H.M."/>
            <person name="Tu Z."/>
            <person name="Wang J.J."/>
            <person name="Wang S."/>
            <person name="Richards S."/>
            <person name="Song H."/>
            <person name="Zhang L."/>
            <person name="Sodergren E."/>
            <person name="Werner D."/>
            <person name="Stanke M."/>
            <person name="Morgenstern B."/>
            <person name="Solovyev V."/>
            <person name="Kosarev P."/>
            <person name="Brown G."/>
            <person name="Chen H.C."/>
            <person name="Ermolaeva O."/>
            <person name="Hlavina W."/>
            <person name="Kapustin Y."/>
            <person name="Kiryutin B."/>
            <person name="Kitts P."/>
            <person name="Maglott D."/>
            <person name="Pruitt K."/>
            <person name="Sapojnikov V."/>
            <person name="Souvorov A."/>
            <person name="Mackey A.J."/>
            <person name="Waterhouse R.M."/>
            <person name="Wyder S."/>
            <person name="Zdobnov E.M."/>
            <person name="Zdobnov E.M."/>
            <person name="Wyder S."/>
            <person name="Kriventseva E.V."/>
            <person name="Kadowaki T."/>
            <person name="Bork P."/>
            <person name="Aranda M."/>
            <person name="Bao R."/>
            <person name="Beermann A."/>
            <person name="Berns N."/>
            <person name="Bolognesi R."/>
            <person name="Bonneton F."/>
            <person name="Bopp D."/>
            <person name="Brown S.J."/>
            <person name="Bucher G."/>
            <person name="Butts T."/>
            <person name="Chaumot A."/>
            <person name="Denell R.E."/>
            <person name="Ferrier D.E."/>
            <person name="Friedrich M."/>
            <person name="Gordon C.M."/>
            <person name="Jindra M."/>
            <person name="Klingler M."/>
            <person name="Lan Q."/>
            <person name="Lattorff H.M."/>
            <person name="Laudet V."/>
            <person name="von Levetsow C."/>
            <person name="Liu Z."/>
            <person name="Lutz R."/>
            <person name="Lynch J.A."/>
            <person name="da Fonseca R.N."/>
            <person name="Posnien N."/>
            <person name="Reuter R."/>
            <person name="Roth S."/>
            <person name="Savard J."/>
            <person name="Schinko J.B."/>
            <person name="Schmitt C."/>
            <person name="Schoppmeier M."/>
            <person name="Schroder R."/>
            <person name="Shippy T.D."/>
            <person name="Simonnet F."/>
            <person name="Marques-Souza H."/>
            <person name="Tautz D."/>
            <person name="Tomoyasu Y."/>
            <person name="Trauner J."/>
            <person name="Van der Zee M."/>
            <person name="Vervoort M."/>
            <person name="Wittkopp N."/>
            <person name="Wimmer E.A."/>
            <person name="Yang X."/>
            <person name="Jones A.K."/>
            <person name="Sattelle D.B."/>
            <person name="Ebert P.R."/>
            <person name="Nelson D."/>
            <person name="Scott J.G."/>
            <person name="Beeman R.W."/>
            <person name="Muthukrishnan S."/>
            <person name="Kramer K.J."/>
            <person name="Arakane Y."/>
            <person name="Beeman R.W."/>
            <person name="Zhu Q."/>
            <person name="Hogenkamp D."/>
            <person name="Dixit R."/>
            <person name="Oppert B."/>
            <person name="Jiang H."/>
            <person name="Zou Z."/>
            <person name="Marshall J."/>
            <person name="Elpidina E."/>
            <person name="Vinokurov K."/>
            <person name="Oppert C."/>
            <person name="Zou Z."/>
            <person name="Evans J."/>
            <person name="Lu Z."/>
            <person name="Zhao P."/>
            <person name="Sumathipala N."/>
            <person name="Altincicek B."/>
            <person name="Vilcinskas A."/>
            <person name="Williams M."/>
            <person name="Hultmark D."/>
            <person name="Hetru C."/>
            <person name="Jiang H."/>
            <person name="Grimmelikhuijzen C.J."/>
            <person name="Hauser F."/>
            <person name="Cazzamali G."/>
            <person name="Williamson M."/>
            <person name="Park Y."/>
            <person name="Li B."/>
            <person name="Tanaka Y."/>
            <person name="Predel R."/>
            <person name="Neupert S."/>
            <person name="Schachtner J."/>
            <person name="Verleyen P."/>
            <person name="Raible F."/>
            <person name="Bork P."/>
            <person name="Friedrich M."/>
            <person name="Walden K.K."/>
            <person name="Robertson H.M."/>
            <person name="Angeli S."/>
            <person name="Foret S."/>
            <person name="Bucher G."/>
            <person name="Schuetz S."/>
            <person name="Maleszka R."/>
            <person name="Wimmer E.A."/>
            <person name="Beeman R.W."/>
            <person name="Lorenzen M."/>
            <person name="Tomoyasu Y."/>
            <person name="Miller S.C."/>
            <person name="Grossmann D."/>
            <person name="Bucher G."/>
        </authorList>
    </citation>
    <scope>NUCLEOTIDE SEQUENCE [LARGE SCALE GENOMIC DNA]</scope>
    <source>
        <strain evidence="9 10">Georgia GA2</strain>
    </source>
</reference>
<comment type="subcellular location">
    <subcellularLocation>
        <location evidence="1 8">Cell membrane</location>
        <topology evidence="1 8">Multi-pass membrane protein</topology>
    </subcellularLocation>
</comment>
<dbReference type="GO" id="GO:0007165">
    <property type="term" value="P:signal transduction"/>
    <property type="evidence" value="ECO:0007669"/>
    <property type="project" value="UniProtKB-KW"/>
</dbReference>
<proteinExistence type="inferred from homology"/>
<feature type="transmembrane region" description="Helical" evidence="8">
    <location>
        <begin position="161"/>
        <end position="184"/>
    </location>
</feature>
<dbReference type="Proteomes" id="UP000007266">
    <property type="component" value="Linkage group 7"/>
</dbReference>
<evidence type="ECO:0000256" key="1">
    <source>
        <dbReference type="ARBA" id="ARBA00004651"/>
    </source>
</evidence>
<dbReference type="Pfam" id="PF08395">
    <property type="entry name" value="7tm_7"/>
    <property type="match status" value="1"/>
</dbReference>
<feature type="transmembrane region" description="Helical" evidence="8">
    <location>
        <begin position="233"/>
        <end position="254"/>
    </location>
</feature>
<dbReference type="PhylomeDB" id="D6WPQ7"/>
<dbReference type="GO" id="GO:0043025">
    <property type="term" value="C:neuronal cell body"/>
    <property type="evidence" value="ECO:0000318"/>
    <property type="project" value="GO_Central"/>
</dbReference>
<comment type="similarity">
    <text evidence="8">Belongs to the insect chemoreceptor superfamily. Gustatory receptor (GR) family.</text>
</comment>
<sequence>MYHYYYEYLKSSRYLRIFCTLPVTYDKNRKPRPRFRPFPFLWFYAFALVFQFSIMSFAATDIILELRTEKVTKVAVKLVKIAVTLDILVVVYKSRNKFVDCMNSVLYYEEQAEKNNIVMRYRYSLRILLLMKKVMVLSTSFIGNLSCFMTGNTYISCVVSFITYNVTYLISSIVLTQFCGLILVARQHLIFVNRALFNLSKDPQQAIEKMNELMTYHFEVCDMTIKINQAFSAHLLLIIVRTFVEFFNSLHSIVKEKSHLLVMYDFFWSTCAIFEFIFMLFACKRATETVIKLGSFVLRFLIKRWLQCSRTGRILNLLQTHNNNKLNLLRNVFLLQIRHKHVTFSANSLFSIDNKMFLHLISTSVAYLLIIIQFEKE</sequence>
<evidence type="ECO:0000256" key="6">
    <source>
        <dbReference type="ARBA" id="ARBA00023170"/>
    </source>
</evidence>
<dbReference type="GO" id="GO:0030424">
    <property type="term" value="C:axon"/>
    <property type="evidence" value="ECO:0000318"/>
    <property type="project" value="GO_Central"/>
</dbReference>
<reference evidence="9 10" key="2">
    <citation type="journal article" date="2010" name="Nucleic Acids Res.">
        <title>BeetleBase in 2010: revisions to provide comprehensive genomic information for Tribolium castaneum.</title>
        <authorList>
            <person name="Kim H.S."/>
            <person name="Murphy T."/>
            <person name="Xia J."/>
            <person name="Caragea D."/>
            <person name="Park Y."/>
            <person name="Beeman R.W."/>
            <person name="Lorenzen M.D."/>
            <person name="Butcher S."/>
            <person name="Manak J.R."/>
            <person name="Brown S.J."/>
        </authorList>
    </citation>
    <scope>GENOME REANNOTATION</scope>
    <source>
        <strain evidence="9 10">Georgia GA2</strain>
    </source>
</reference>
<dbReference type="InParanoid" id="D6WPQ7"/>
<feature type="transmembrane region" description="Helical" evidence="8">
    <location>
        <begin position="266"/>
        <end position="283"/>
    </location>
</feature>
<dbReference type="PANTHER" id="PTHR21143:SF104">
    <property type="entry name" value="GUSTATORY RECEPTOR 8A-RELATED"/>
    <property type="match status" value="1"/>
</dbReference>